<feature type="domain" description="Double-GTPase 1" evidence="1">
    <location>
        <begin position="10"/>
        <end position="272"/>
    </location>
</feature>
<protein>
    <recommendedName>
        <fullName evidence="1">Double-GTPase 1 domain-containing protein</fullName>
    </recommendedName>
</protein>
<dbReference type="InterPro" id="IPR027417">
    <property type="entry name" value="P-loop_NTPase"/>
</dbReference>
<sequence length="278" mass="30182">MSEATLKIAVFGESNVGKSHFGAQLIGRLNAETGALRMRGAAPDLGAFDEVAQSLSRGVPGAHTSAGTYTETLLPVQSDGTTIDLNWPDYAGEQVSQLLQERRVPTSWQLRVETADGWILMVRPKHVPLGHDIFSKPLSDLQSSRSGGTVECSPQARLVELLQMLVYTSRARTGRRKPALAVLLSCWDELEEPQGTTPSDVLCKNLPMLAHYIRNNWSEQRRIVLGLSATGVALTKASPNQDFIYRGAEAMGWVIDADGQHSPDLTLPIARLAAAIQS</sequence>
<keyword evidence="3" id="KW-1185">Reference proteome</keyword>
<organism evidence="2 3">
    <name type="scientific">Paracidovorax avenae (strain ATCC 19860 / DSM 7227 / CCUG 15838 / JCM 20985 / LMG 2117 / NCPPB 1011)</name>
    <name type="common">Acidovorax avenae</name>
    <dbReference type="NCBI Taxonomy" id="643561"/>
    <lineage>
        <taxon>Bacteria</taxon>
        <taxon>Pseudomonadati</taxon>
        <taxon>Pseudomonadota</taxon>
        <taxon>Betaproteobacteria</taxon>
        <taxon>Burkholderiales</taxon>
        <taxon>Comamonadaceae</taxon>
        <taxon>Paracidovorax</taxon>
    </lineage>
</organism>
<dbReference type="AlphaFoldDB" id="F0QB91"/>
<evidence type="ECO:0000259" key="1">
    <source>
        <dbReference type="Pfam" id="PF19975"/>
    </source>
</evidence>
<dbReference type="GeneID" id="34238219"/>
<dbReference type="SUPFAM" id="SSF52540">
    <property type="entry name" value="P-loop containing nucleoside triphosphate hydrolases"/>
    <property type="match status" value="1"/>
</dbReference>
<name>F0QB91_PARA1</name>
<reference evidence="2" key="1">
    <citation type="submission" date="2011-02" db="EMBL/GenBank/DDBJ databases">
        <title>Complete sequence of Acidovorax avenae subsp. avenae ATCC 19860.</title>
        <authorList>
            <consortium name="US DOE Joint Genome Institute"/>
            <person name="Lucas S."/>
            <person name="Copeland A."/>
            <person name="Lapidus A."/>
            <person name="Cheng J.-F."/>
            <person name="Goodwin L."/>
            <person name="Pitluck S."/>
            <person name="Chertkov O."/>
            <person name="Held B."/>
            <person name="Detter J.C."/>
            <person name="Han C."/>
            <person name="Tapia R."/>
            <person name="Land M."/>
            <person name="Hauser L."/>
            <person name="Kyrpides N."/>
            <person name="Ivanova N."/>
            <person name="Ovchinnikova G."/>
            <person name="Pagani I."/>
            <person name="Gordon S."/>
            <person name="Woyke T."/>
        </authorList>
    </citation>
    <scope>NUCLEOTIDE SEQUENCE</scope>
    <source>
        <strain evidence="2">ATCC 19860</strain>
    </source>
</reference>
<dbReference type="OrthoDB" id="9758793at2"/>
<dbReference type="Proteomes" id="UP000002482">
    <property type="component" value="Chromosome"/>
</dbReference>
<dbReference type="KEGG" id="aaa:Acav_1031"/>
<proteinExistence type="predicted"/>
<dbReference type="EMBL" id="CP002521">
    <property type="protein sequence ID" value="ADX44953.1"/>
    <property type="molecule type" value="Genomic_DNA"/>
</dbReference>
<gene>
    <name evidence="2" type="ordered locus">Acav_1031</name>
</gene>
<dbReference type="RefSeq" id="WP_013593492.1">
    <property type="nucleotide sequence ID" value="NC_015138.1"/>
</dbReference>
<evidence type="ECO:0000313" key="2">
    <source>
        <dbReference type="EMBL" id="ADX44953.1"/>
    </source>
</evidence>
<dbReference type="HOGENOM" id="CLU_086023_0_0_4"/>
<dbReference type="InterPro" id="IPR045530">
    <property type="entry name" value="DO-GTPase1"/>
</dbReference>
<evidence type="ECO:0000313" key="3">
    <source>
        <dbReference type="Proteomes" id="UP000002482"/>
    </source>
</evidence>
<dbReference type="Pfam" id="PF19975">
    <property type="entry name" value="DO-GTPase1"/>
    <property type="match status" value="1"/>
</dbReference>
<accession>F0QB91</accession>